<name>A0AA89C0N3_PINIB</name>
<feature type="domain" description="EGF-like" evidence="18">
    <location>
        <begin position="420"/>
        <end position="458"/>
    </location>
</feature>
<dbReference type="InterPro" id="IPR002126">
    <property type="entry name" value="Cadherin-like_dom"/>
</dbReference>
<dbReference type="SUPFAM" id="SSF81321">
    <property type="entry name" value="Family A G protein-coupled receptor-like"/>
    <property type="match status" value="1"/>
</dbReference>
<evidence type="ECO:0000256" key="5">
    <source>
        <dbReference type="ARBA" id="ARBA00022475"/>
    </source>
</evidence>
<dbReference type="Gene3D" id="1.20.1070.10">
    <property type="entry name" value="Rhodopsin 7-helix transmembrane proteins"/>
    <property type="match status" value="1"/>
</dbReference>
<dbReference type="SMART" id="SM01330">
    <property type="entry name" value="Frizzled"/>
    <property type="match status" value="1"/>
</dbReference>
<dbReference type="InterPro" id="IPR057244">
    <property type="entry name" value="GAIN_B"/>
</dbReference>
<dbReference type="GO" id="GO:0005509">
    <property type="term" value="F:calcium ion binding"/>
    <property type="evidence" value="ECO:0007669"/>
    <property type="project" value="UniProtKB-UniRule"/>
</dbReference>
<proteinExistence type="inferred from homology"/>
<dbReference type="PROSITE" id="PS50026">
    <property type="entry name" value="EGF_3"/>
    <property type="match status" value="7"/>
</dbReference>
<keyword evidence="10" id="KW-0675">Receptor</keyword>
<evidence type="ECO:0000256" key="14">
    <source>
        <dbReference type="PROSITE-ProRule" id="PRU00076"/>
    </source>
</evidence>
<evidence type="ECO:0000256" key="13">
    <source>
        <dbReference type="PROSITE-ProRule" id="PRU00043"/>
    </source>
</evidence>
<feature type="disulfide bond" evidence="14">
    <location>
        <begin position="616"/>
        <end position="625"/>
    </location>
</feature>
<keyword evidence="17" id="KW-0732">Signal</keyword>
<feature type="domain" description="EGF-like" evidence="18">
    <location>
        <begin position="334"/>
        <end position="372"/>
    </location>
</feature>
<evidence type="ECO:0000259" key="21">
    <source>
        <dbReference type="PROSITE" id="PS50268"/>
    </source>
</evidence>
<dbReference type="Gene3D" id="2.60.40.60">
    <property type="entry name" value="Cadherins"/>
    <property type="match status" value="1"/>
</dbReference>
<dbReference type="InterPro" id="IPR000539">
    <property type="entry name" value="Frizzled/Smoothened_7TM"/>
</dbReference>
<evidence type="ECO:0000256" key="7">
    <source>
        <dbReference type="ARBA" id="ARBA00022989"/>
    </source>
</evidence>
<dbReference type="InterPro" id="IPR017981">
    <property type="entry name" value="GPCR_2-like_7TM"/>
</dbReference>
<feature type="domain" description="EGF-like" evidence="18">
    <location>
        <begin position="591"/>
        <end position="626"/>
    </location>
</feature>
<feature type="disulfide bond" evidence="14">
    <location>
        <begin position="523"/>
        <end position="532"/>
    </location>
</feature>
<feature type="domain" description="EGF-like" evidence="18">
    <location>
        <begin position="534"/>
        <end position="589"/>
    </location>
</feature>
<feature type="transmembrane region" description="Helical" evidence="16">
    <location>
        <begin position="977"/>
        <end position="999"/>
    </location>
</feature>
<feature type="chain" id="PRO_5041712130" evidence="17">
    <location>
        <begin position="19"/>
        <end position="1331"/>
    </location>
</feature>
<evidence type="ECO:0000259" key="19">
    <source>
        <dbReference type="PROSITE" id="PS50221"/>
    </source>
</evidence>
<evidence type="ECO:0000256" key="15">
    <source>
        <dbReference type="SAM" id="MobiDB-lite"/>
    </source>
</evidence>
<protein>
    <submittedName>
        <fullName evidence="22">Uncharacterized protein</fullName>
    </submittedName>
</protein>
<dbReference type="EMBL" id="VSWD01000005">
    <property type="protein sequence ID" value="KAK3101446.1"/>
    <property type="molecule type" value="Genomic_DNA"/>
</dbReference>
<feature type="disulfide bond" evidence="14">
    <location>
        <begin position="595"/>
        <end position="605"/>
    </location>
</feature>
<keyword evidence="13" id="KW-0106">Calcium</keyword>
<keyword evidence="6 16" id="KW-0812">Transmembrane</keyword>
<comment type="similarity">
    <text evidence="4">Belongs to the G-protein coupled receptor Fz/Smo family.</text>
</comment>
<organism evidence="22 23">
    <name type="scientific">Pinctada imbricata</name>
    <name type="common">Atlantic pearl-oyster</name>
    <name type="synonym">Pinctada martensii</name>
    <dbReference type="NCBI Taxonomy" id="66713"/>
    <lineage>
        <taxon>Eukaryota</taxon>
        <taxon>Metazoa</taxon>
        <taxon>Spiralia</taxon>
        <taxon>Lophotrochozoa</taxon>
        <taxon>Mollusca</taxon>
        <taxon>Bivalvia</taxon>
        <taxon>Autobranchia</taxon>
        <taxon>Pteriomorphia</taxon>
        <taxon>Pterioida</taxon>
        <taxon>Pterioidea</taxon>
        <taxon>Pteriidae</taxon>
        <taxon>Pinctada</taxon>
    </lineage>
</organism>
<reference evidence="22" key="1">
    <citation type="submission" date="2019-08" db="EMBL/GenBank/DDBJ databases">
        <title>The improved chromosome-level genome for the pearl oyster Pinctada fucata martensii using PacBio sequencing and Hi-C.</title>
        <authorList>
            <person name="Zheng Z."/>
        </authorList>
    </citation>
    <scope>NUCLEOTIDE SEQUENCE</scope>
    <source>
        <strain evidence="22">ZZ-2019</strain>
        <tissue evidence="22">Adductor muscle</tissue>
    </source>
</reference>
<dbReference type="PROSITE" id="PS50268">
    <property type="entry name" value="CADHERIN_2"/>
    <property type="match status" value="1"/>
</dbReference>
<dbReference type="Pfam" id="PF00008">
    <property type="entry name" value="EGF"/>
    <property type="match status" value="2"/>
</dbReference>
<dbReference type="InterPro" id="IPR015919">
    <property type="entry name" value="Cadherin-like_sf"/>
</dbReference>
<evidence type="ECO:0000313" key="23">
    <source>
        <dbReference type="Proteomes" id="UP001186944"/>
    </source>
</evidence>
<dbReference type="CDD" id="cd11304">
    <property type="entry name" value="Cadherin_repeat"/>
    <property type="match status" value="1"/>
</dbReference>
<dbReference type="InterPro" id="IPR000742">
    <property type="entry name" value="EGF"/>
</dbReference>
<feature type="disulfide bond" evidence="14">
    <location>
        <begin position="409"/>
        <end position="418"/>
    </location>
</feature>
<dbReference type="InterPro" id="IPR009030">
    <property type="entry name" value="Growth_fac_rcpt_cys_sf"/>
</dbReference>
<dbReference type="Proteomes" id="UP001186944">
    <property type="component" value="Unassembled WGS sequence"/>
</dbReference>
<dbReference type="PROSITE" id="PS00022">
    <property type="entry name" value="EGF_1"/>
    <property type="match status" value="6"/>
</dbReference>
<feature type="disulfide bond" evidence="14">
    <location>
        <begin position="579"/>
        <end position="588"/>
    </location>
</feature>
<dbReference type="GO" id="GO:0005886">
    <property type="term" value="C:plasma membrane"/>
    <property type="evidence" value="ECO:0007669"/>
    <property type="project" value="UniProtKB-SubCell"/>
</dbReference>
<evidence type="ECO:0000256" key="4">
    <source>
        <dbReference type="ARBA" id="ARBA00008077"/>
    </source>
</evidence>
<feature type="transmembrane region" description="Helical" evidence="16">
    <location>
        <begin position="1042"/>
        <end position="1061"/>
    </location>
</feature>
<dbReference type="PANTHER" id="PTHR47767:SF1">
    <property type="entry name" value="ADHESION G PROTEIN-COUPLED RECEPTOR G7"/>
    <property type="match status" value="1"/>
</dbReference>
<feature type="transmembrane region" description="Helical" evidence="16">
    <location>
        <begin position="1011"/>
        <end position="1030"/>
    </location>
</feature>
<dbReference type="SMART" id="SM00179">
    <property type="entry name" value="EGF_CA"/>
    <property type="match status" value="6"/>
</dbReference>
<dbReference type="GO" id="GO:0004930">
    <property type="term" value="F:G protein-coupled receptor activity"/>
    <property type="evidence" value="ECO:0007669"/>
    <property type="project" value="InterPro"/>
</dbReference>
<dbReference type="Pfam" id="PF00002">
    <property type="entry name" value="7tm_2"/>
    <property type="match status" value="1"/>
</dbReference>
<dbReference type="CDD" id="cd00054">
    <property type="entry name" value="EGF_CA"/>
    <property type="match status" value="4"/>
</dbReference>
<keyword evidence="5" id="KW-1003">Cell membrane</keyword>
<feature type="domain" description="EGF-like" evidence="18">
    <location>
        <begin position="459"/>
        <end position="496"/>
    </location>
</feature>
<feature type="domain" description="Cadherin" evidence="21">
    <location>
        <begin position="130"/>
        <end position="234"/>
    </location>
</feature>
<feature type="compositionally biased region" description="Basic and acidic residues" evidence="15">
    <location>
        <begin position="1315"/>
        <end position="1325"/>
    </location>
</feature>
<feature type="signal peptide" evidence="17">
    <location>
        <begin position="1"/>
        <end position="18"/>
    </location>
</feature>
<keyword evidence="8 16" id="KW-0472">Membrane</keyword>
<evidence type="ECO:0000256" key="12">
    <source>
        <dbReference type="ARBA" id="ARBA00023292"/>
    </source>
</evidence>
<feature type="transmembrane region" description="Helical" evidence="16">
    <location>
        <begin position="1199"/>
        <end position="1218"/>
    </location>
</feature>
<feature type="domain" description="G-protein coupled receptors family 2 profile 2" evidence="20">
    <location>
        <begin position="975"/>
        <end position="1223"/>
    </location>
</feature>
<dbReference type="FunFam" id="1.20.1070.10:FF:000058">
    <property type="entry name" value="Adhesion G protein-coupled receptor F5"/>
    <property type="match status" value="1"/>
</dbReference>
<evidence type="ECO:0000256" key="2">
    <source>
        <dbReference type="ARBA" id="ARBA00004236"/>
    </source>
</evidence>
<dbReference type="InterPro" id="IPR036116">
    <property type="entry name" value="FN3_sf"/>
</dbReference>
<sequence>MFILKYFNLTIFFFYFSAELRSIELRVDPYPVRLYDNAPPNQVVLTITGYDNVTGGPLQDVTKSKTSDGDYFRIQHSAGSRWFLITQKTIDKPVNYTFNFTVYGNLAGVVRDQNVMIIVSKENLYAPKFEQSAYEFVVFRNSTEKGLQKLGEVVARDKDQYDYNSNFQYFIFDRNISSIFRVDPTTGLIGIHSDIPEGVWQMSFNVTAIDSGSPQKSSSVPITVNVTNLPPPEIFCVSVEGPKARICWKDPTNGSYVEKYQLQFAINGQNVTRHPVSIFGKRNEVCTQVKAGKLEAGNRLKFTVKVFNSTNWSPSSVQRFVNITKNGLYGDCPKFSDCSVWQPCKNAGECKTKPDLSYKCECRQGWGGQNCTETDLCSTQPCVNGGSFTPCEFQGTCVNTSNTEYECTCQEERYGKNCEFVNGCKLQLCENNSTCTNISTNGSVKCECQHGYFGDLCEHFNPCTSNPCQNLGICQNLTDTLYKCHCGSQWSGKNCEHRNQCLKSPCHNGAVCRPDDDSYICDCKSLFYGKECNKYKFCSPGANMCLNEAVCELFDGDWHQVTINKTMVANVTNWFQCRCPHGFTGLQCETEIKPCDLHPCGKGACRENGRSYVCHCPDGTVRDNCQTESCDTSATSHDRTGRYHWPTTLPGIEAYILCAHGAKDHEGKAYAFRKCQVGAKGRPEWLAPDTSRCMELTAAEADERLRLLMSYTNDASKLTPEQVANITYDLENVAVFALEDNVFSSLTVFVFDQIAQEMTTVISNLLETRESVLIESSNRNHSSERLVELLSEYADSVETDTNVTIETENINLMVVNVSANKQASDSYVYEPIINTGEKANDYGVKMTLPNDVIKGSGDEGVKIKFVTYRTSAFFIPKVPTPEEIVLKQRVMSASVHGVDVQNLTNPITYSIENIYDAENHTCVYWDVDKWSTRGVYTISTGGNTTDCYTTHLTSFSIILDPSPSIALPDVHDKALTYISYIGCAISIFGLAFTIVTYSMFRALNRERSGKILLNMCVSMLLMNASFILMAETTTEDGEALCIATAILLHYFLLTSLMWMVTEAINMYQALIKVFTKYSSYFILKRCIIAWGLPAVVVAGTMGVNKLDNYRSKTEFCFISQASPVAFYATLLGPACVILVINTIVFTLVARVIMKPRFKGSVEKCDKVTPAQVRGAFTVMVLLGVTWVFGPVAINESKLVFNYLFTILNSLQGFLIFVFRCLMNNEARMAWVLLIKTGTFKRRRGPIKSICADSSSSKAYADYKVNGSSGDSTFHTGKTILSSNGNLHRIEKNGDAKAKNGHMNGHRNGHVHNNNHHTENGKHTNKNDFTPF</sequence>
<evidence type="ECO:0000259" key="18">
    <source>
        <dbReference type="PROSITE" id="PS50026"/>
    </source>
</evidence>
<dbReference type="InterPro" id="IPR000203">
    <property type="entry name" value="GPS"/>
</dbReference>
<evidence type="ECO:0000313" key="22">
    <source>
        <dbReference type="EMBL" id="KAK3101446.1"/>
    </source>
</evidence>
<comment type="caution">
    <text evidence="22">The sequence shown here is derived from an EMBL/GenBank/DDBJ whole genome shotgun (WGS) entry which is preliminary data.</text>
</comment>
<dbReference type="SMART" id="SM00181">
    <property type="entry name" value="EGF"/>
    <property type="match status" value="7"/>
</dbReference>
<gene>
    <name evidence="22" type="ORF">FSP39_003656</name>
</gene>
<comment type="subcellular location">
    <subcellularLocation>
        <location evidence="2">Cell membrane</location>
    </subcellularLocation>
    <subcellularLocation>
        <location evidence="1">Membrane</location>
        <topology evidence="1">Multi-pass membrane protein</topology>
    </subcellularLocation>
</comment>
<dbReference type="PROSITE" id="PS01186">
    <property type="entry name" value="EGF_2"/>
    <property type="match status" value="3"/>
</dbReference>
<dbReference type="SUPFAM" id="SSF57196">
    <property type="entry name" value="EGF/Laminin"/>
    <property type="match status" value="3"/>
</dbReference>
<dbReference type="InterPro" id="IPR001881">
    <property type="entry name" value="EGF-like_Ca-bd_dom"/>
</dbReference>
<evidence type="ECO:0000256" key="3">
    <source>
        <dbReference type="ARBA" id="ARBA00007343"/>
    </source>
</evidence>
<dbReference type="InterPro" id="IPR046338">
    <property type="entry name" value="GAIN_dom_sf"/>
</dbReference>
<keyword evidence="11" id="KW-0325">Glycoprotein</keyword>
<dbReference type="InterPro" id="IPR053066">
    <property type="entry name" value="ADGR_G7"/>
</dbReference>
<dbReference type="PANTHER" id="PTHR47767">
    <property type="entry name" value="ADHESION G PROTEIN-COUPLED RECEPTOR G7"/>
    <property type="match status" value="1"/>
</dbReference>
<keyword evidence="14" id="KW-0245">EGF-like domain</keyword>
<dbReference type="PRINTS" id="PR00249">
    <property type="entry name" value="GPCRSECRETIN"/>
</dbReference>
<dbReference type="Gene3D" id="2.60.220.50">
    <property type="match status" value="1"/>
</dbReference>
<dbReference type="GO" id="GO:0007156">
    <property type="term" value="P:homophilic cell adhesion via plasma membrane adhesion molecules"/>
    <property type="evidence" value="ECO:0007669"/>
    <property type="project" value="InterPro"/>
</dbReference>
<dbReference type="CDD" id="cd15040">
    <property type="entry name" value="7tmB2_Adhesion"/>
    <property type="match status" value="1"/>
</dbReference>
<dbReference type="InterPro" id="IPR013783">
    <property type="entry name" value="Ig-like_fold"/>
</dbReference>
<feature type="domain" description="GAIN-B" evidence="19">
    <location>
        <begin position="801"/>
        <end position="965"/>
    </location>
</feature>
<feature type="transmembrane region" description="Helical" evidence="16">
    <location>
        <begin position="1082"/>
        <end position="1104"/>
    </location>
</feature>
<dbReference type="SMART" id="SM00303">
    <property type="entry name" value="GPS"/>
    <property type="match status" value="1"/>
</dbReference>
<dbReference type="SUPFAM" id="SSF49265">
    <property type="entry name" value="Fibronectin type III"/>
    <property type="match status" value="1"/>
</dbReference>
<dbReference type="PROSITE" id="PS50261">
    <property type="entry name" value="G_PROTEIN_RECEP_F2_4"/>
    <property type="match status" value="1"/>
</dbReference>
<evidence type="ECO:0000256" key="1">
    <source>
        <dbReference type="ARBA" id="ARBA00004141"/>
    </source>
</evidence>
<feature type="region of interest" description="Disordered" evidence="15">
    <location>
        <begin position="1298"/>
        <end position="1331"/>
    </location>
</feature>
<feature type="domain" description="EGF-like" evidence="18">
    <location>
        <begin position="378"/>
        <end position="419"/>
    </location>
</feature>
<dbReference type="SUPFAM" id="SSF49313">
    <property type="entry name" value="Cadherin-like"/>
    <property type="match status" value="1"/>
</dbReference>
<evidence type="ECO:0000256" key="17">
    <source>
        <dbReference type="SAM" id="SignalP"/>
    </source>
</evidence>
<dbReference type="InterPro" id="IPR000832">
    <property type="entry name" value="GPCR_2_secretin-like"/>
</dbReference>
<feature type="disulfide bond" evidence="14">
    <location>
        <begin position="448"/>
        <end position="457"/>
    </location>
</feature>
<dbReference type="SMART" id="SM00112">
    <property type="entry name" value="CA"/>
    <property type="match status" value="1"/>
</dbReference>
<comment type="caution">
    <text evidence="14">Lacks conserved residue(s) required for the propagation of feature annotation.</text>
</comment>
<accession>A0AA89C0N3</accession>
<evidence type="ECO:0000256" key="16">
    <source>
        <dbReference type="SAM" id="Phobius"/>
    </source>
</evidence>
<feature type="transmembrane region" description="Helical" evidence="16">
    <location>
        <begin position="1124"/>
        <end position="1153"/>
    </location>
</feature>
<evidence type="ECO:0000256" key="11">
    <source>
        <dbReference type="ARBA" id="ARBA00023180"/>
    </source>
</evidence>
<evidence type="ECO:0000259" key="20">
    <source>
        <dbReference type="PROSITE" id="PS50261"/>
    </source>
</evidence>
<comment type="similarity">
    <text evidence="3">Belongs to the G-protein coupled receptor 2 family. Adhesion G-protein coupled receptor (ADGR) subfamily.</text>
</comment>
<keyword evidence="7 16" id="KW-1133">Transmembrane helix</keyword>
<dbReference type="Gene3D" id="2.60.40.10">
    <property type="entry name" value="Immunoglobulins"/>
    <property type="match status" value="1"/>
</dbReference>
<keyword evidence="9 14" id="KW-1015">Disulfide bond</keyword>
<dbReference type="SUPFAM" id="SSF57184">
    <property type="entry name" value="Growth factor receptor domain"/>
    <property type="match status" value="1"/>
</dbReference>
<dbReference type="Gene3D" id="2.10.25.10">
    <property type="entry name" value="Laminin"/>
    <property type="match status" value="5"/>
</dbReference>
<feature type="disulfide bond" evidence="14">
    <location>
        <begin position="429"/>
        <end position="446"/>
    </location>
</feature>
<dbReference type="PROSITE" id="PS50221">
    <property type="entry name" value="GAIN_B"/>
    <property type="match status" value="1"/>
</dbReference>
<feature type="disulfide bond" evidence="14">
    <location>
        <begin position="362"/>
        <end position="371"/>
    </location>
</feature>
<evidence type="ECO:0000256" key="10">
    <source>
        <dbReference type="ARBA" id="ARBA00023170"/>
    </source>
</evidence>
<feature type="domain" description="EGF-like" evidence="18">
    <location>
        <begin position="497"/>
        <end position="533"/>
    </location>
</feature>
<keyword evidence="23" id="KW-1185">Reference proteome</keyword>
<feature type="disulfide bond" evidence="14">
    <location>
        <begin position="486"/>
        <end position="495"/>
    </location>
</feature>
<evidence type="ECO:0000256" key="8">
    <source>
        <dbReference type="ARBA" id="ARBA00023136"/>
    </source>
</evidence>
<feature type="transmembrane region" description="Helical" evidence="16">
    <location>
        <begin position="1174"/>
        <end position="1193"/>
    </location>
</feature>
<evidence type="ECO:0000256" key="6">
    <source>
        <dbReference type="ARBA" id="ARBA00022692"/>
    </source>
</evidence>
<keyword evidence="12" id="KW-0424">Laminin EGF-like domain</keyword>
<dbReference type="GO" id="GO:0007166">
    <property type="term" value="P:cell surface receptor signaling pathway"/>
    <property type="evidence" value="ECO:0007669"/>
    <property type="project" value="InterPro"/>
</dbReference>
<feature type="compositionally biased region" description="Basic residues" evidence="15">
    <location>
        <begin position="1303"/>
        <end position="1314"/>
    </location>
</feature>
<evidence type="ECO:0000256" key="9">
    <source>
        <dbReference type="ARBA" id="ARBA00023157"/>
    </source>
</evidence>